<reference evidence="4" key="2">
    <citation type="submission" date="2025-08" db="UniProtKB">
        <authorList>
            <consortium name="RefSeq"/>
        </authorList>
    </citation>
    <scope>IDENTIFICATION</scope>
</reference>
<feature type="region of interest" description="Disordered" evidence="1">
    <location>
        <begin position="291"/>
        <end position="313"/>
    </location>
</feature>
<gene>
    <name evidence="4" type="primary">LOC107948049</name>
</gene>
<feature type="domain" description="Retrotransposon gag" evidence="2">
    <location>
        <begin position="129"/>
        <end position="218"/>
    </location>
</feature>
<reference evidence="3" key="1">
    <citation type="journal article" date="2020" name="Nat. Genet.">
        <title>Genomic diversifications of five Gossypium allopolyploid species and their impact on cotton improvement.</title>
        <authorList>
            <person name="Chen Z.J."/>
            <person name="Sreedasyam A."/>
            <person name="Ando A."/>
            <person name="Song Q."/>
            <person name="De Santiago L.M."/>
            <person name="Hulse-Kemp A.M."/>
            <person name="Ding M."/>
            <person name="Ye W."/>
            <person name="Kirkbride R.C."/>
            <person name="Jenkins J."/>
            <person name="Plott C."/>
            <person name="Lovell J."/>
            <person name="Lin Y.M."/>
            <person name="Vaughn R."/>
            <person name="Liu B."/>
            <person name="Simpson S."/>
            <person name="Scheffler B.E."/>
            <person name="Wen L."/>
            <person name="Saski C.A."/>
            <person name="Grover C.E."/>
            <person name="Hu G."/>
            <person name="Conover J.L."/>
            <person name="Carlson J.W."/>
            <person name="Shu S."/>
            <person name="Boston L.B."/>
            <person name="Williams M."/>
            <person name="Peterson D.G."/>
            <person name="McGee K."/>
            <person name="Jones D.C."/>
            <person name="Wendel J.F."/>
            <person name="Stelly D.M."/>
            <person name="Grimwood J."/>
            <person name="Schmutz J."/>
        </authorList>
    </citation>
    <scope>NUCLEOTIDE SEQUENCE [LARGE SCALE GENOMIC DNA]</scope>
    <source>
        <strain evidence="3">cv. TM-1</strain>
    </source>
</reference>
<dbReference type="AlphaFoldDB" id="A0A1U8NG82"/>
<evidence type="ECO:0000313" key="3">
    <source>
        <dbReference type="Proteomes" id="UP000818029"/>
    </source>
</evidence>
<evidence type="ECO:0000256" key="1">
    <source>
        <dbReference type="SAM" id="MobiDB-lite"/>
    </source>
</evidence>
<dbReference type="PANTHER" id="PTHR34482">
    <property type="entry name" value="DNA DAMAGE-INDUCIBLE PROTEIN 1-LIKE"/>
    <property type="match status" value="1"/>
</dbReference>
<dbReference type="KEGG" id="ghi:107948049"/>
<dbReference type="GeneID" id="107948049"/>
<dbReference type="OrthoDB" id="2272416at2759"/>
<dbReference type="InterPro" id="IPR005162">
    <property type="entry name" value="Retrotrans_gag_dom"/>
</dbReference>
<dbReference type="PaxDb" id="3635-A0A1U8NG82"/>
<organism evidence="3 4">
    <name type="scientific">Gossypium hirsutum</name>
    <name type="common">Upland cotton</name>
    <name type="synonym">Gossypium mexicanum</name>
    <dbReference type="NCBI Taxonomy" id="3635"/>
    <lineage>
        <taxon>Eukaryota</taxon>
        <taxon>Viridiplantae</taxon>
        <taxon>Streptophyta</taxon>
        <taxon>Embryophyta</taxon>
        <taxon>Tracheophyta</taxon>
        <taxon>Spermatophyta</taxon>
        <taxon>Magnoliopsida</taxon>
        <taxon>eudicotyledons</taxon>
        <taxon>Gunneridae</taxon>
        <taxon>Pentapetalae</taxon>
        <taxon>rosids</taxon>
        <taxon>malvids</taxon>
        <taxon>Malvales</taxon>
        <taxon>Malvaceae</taxon>
        <taxon>Malvoideae</taxon>
        <taxon>Gossypium</taxon>
    </lineage>
</organism>
<accession>A0A1U8NG82</accession>
<evidence type="ECO:0000313" key="4">
    <source>
        <dbReference type="RefSeq" id="XP_016738015.1"/>
    </source>
</evidence>
<protein>
    <recommendedName>
        <fullName evidence="2">Retrotransposon gag domain-containing protein</fullName>
    </recommendedName>
</protein>
<sequence>MTNAHMTDLAYFITFAIRHQTERHWKGHEEPSTMPPRERPVHAAASLAHFADRLAHFEQYCTTQFEMIHELDQQRDRQMDNMQAMMQQLAEEFRANADDDPKRAEFWLENSIRVLDELSCTPNECLRCAISLLRDEAYHWWTTLIFVVLPERVTWQFFQEEFRKKYISERFIEKKRKEFLELKQGCMTVSEYEREFVRLRKYAQDCVPSETKMCRRFEDRLNQDIKTLVCILELKIFLVLVERDCKAENLVKKRKKGESNARDTRKRYMNKSLPFQTKKFREMYSRSHVSAGQSYGNRSKQNSSFRSRATSVASVGNAKPSKAKCLQCSRRYSGNCRVSERSCFKCGS</sequence>
<dbReference type="Proteomes" id="UP000818029">
    <property type="component" value="Chromosome A01"/>
</dbReference>
<dbReference type="PANTHER" id="PTHR34482:SF36">
    <property type="entry name" value="RETROTRANSPOSON GAG DOMAIN-CONTAINING PROTEIN"/>
    <property type="match status" value="1"/>
</dbReference>
<proteinExistence type="predicted"/>
<name>A0A1U8NG82_GOSHI</name>
<keyword evidence="3" id="KW-1185">Reference proteome</keyword>
<dbReference type="RefSeq" id="XP_016738015.1">
    <property type="nucleotide sequence ID" value="XM_016882526.1"/>
</dbReference>
<evidence type="ECO:0000259" key="2">
    <source>
        <dbReference type="Pfam" id="PF03732"/>
    </source>
</evidence>
<dbReference type="Pfam" id="PF03732">
    <property type="entry name" value="Retrotrans_gag"/>
    <property type="match status" value="1"/>
</dbReference>